<evidence type="ECO:0000256" key="2">
    <source>
        <dbReference type="ARBA" id="ARBA00022475"/>
    </source>
</evidence>
<comment type="subcellular location">
    <subcellularLocation>
        <location evidence="1">Cell membrane</location>
        <topology evidence="1">Multi-pass membrane protein</topology>
    </subcellularLocation>
</comment>
<keyword evidence="4 7" id="KW-1133">Transmembrane helix</keyword>
<dbReference type="PANTHER" id="PTHR30572:SF4">
    <property type="entry name" value="ABC TRANSPORTER PERMEASE YTRF"/>
    <property type="match status" value="1"/>
</dbReference>
<dbReference type="Pfam" id="PF02687">
    <property type="entry name" value="FtsX"/>
    <property type="match status" value="1"/>
</dbReference>
<sequence length="393" mass="41836">MQIKFLISESLQSLRSNLLRSFLTIIGIVVGIFSVTAMLSLGEGLSANVLDRFSSFASGDLTVSGEINFADFTWINEQPYVTESLASLSINNSEVIALGSDFSPTVQVVVGDYEGVQSYDIVSGEVYDWNDSNFGEAVAVVSDGFADAVLEETSQSILNQDITIGGQKFTVIGVIESSSMQFTRGDGVILVPYSKAIGTLTSTKNLSSVAILLQDSTYYEIAGQYILASLNASRQLAADSEDVFSVETAQSFIETAEETTQMISLFLGIVGSIALFVGGIGTMNMMLTTVTERTKEIGLRKAVGARDRDIMLQILVESVALTSLGGFLGILLSLGVGRIANTIFADSEIISILINTKVIALAAFVAVAVGVVFGLYPARNASRLQPVDALRAE</sequence>
<comment type="caution">
    <text evidence="10">The sequence shown here is derived from an EMBL/GenBank/DDBJ whole genome shotgun (WGS) entry which is preliminary data.</text>
</comment>
<dbReference type="STRING" id="1798525.A3G90_02610"/>
<feature type="transmembrane region" description="Helical" evidence="7">
    <location>
        <begin position="265"/>
        <end position="290"/>
    </location>
</feature>
<evidence type="ECO:0000256" key="3">
    <source>
        <dbReference type="ARBA" id="ARBA00022692"/>
    </source>
</evidence>
<dbReference type="EMBL" id="MFMM01000001">
    <property type="protein sequence ID" value="OGG84936.1"/>
    <property type="molecule type" value="Genomic_DNA"/>
</dbReference>
<evidence type="ECO:0000256" key="7">
    <source>
        <dbReference type="SAM" id="Phobius"/>
    </source>
</evidence>
<evidence type="ECO:0000256" key="6">
    <source>
        <dbReference type="ARBA" id="ARBA00038076"/>
    </source>
</evidence>
<proteinExistence type="inferred from homology"/>
<feature type="domain" description="ABC3 transporter permease C-terminal" evidence="8">
    <location>
        <begin position="269"/>
        <end position="386"/>
    </location>
</feature>
<evidence type="ECO:0000259" key="8">
    <source>
        <dbReference type="Pfam" id="PF02687"/>
    </source>
</evidence>
<dbReference type="AlphaFoldDB" id="A0A1F6FGE9"/>
<reference evidence="10 11" key="1">
    <citation type="journal article" date="2016" name="Nat. Commun.">
        <title>Thousands of microbial genomes shed light on interconnected biogeochemical processes in an aquifer system.</title>
        <authorList>
            <person name="Anantharaman K."/>
            <person name="Brown C.T."/>
            <person name="Hug L.A."/>
            <person name="Sharon I."/>
            <person name="Castelle C.J."/>
            <person name="Probst A.J."/>
            <person name="Thomas B.C."/>
            <person name="Singh A."/>
            <person name="Wilkins M.J."/>
            <person name="Karaoz U."/>
            <person name="Brodie E.L."/>
            <person name="Williams K.H."/>
            <person name="Hubbard S.S."/>
            <person name="Banfield J.F."/>
        </authorList>
    </citation>
    <scope>NUCLEOTIDE SEQUENCE [LARGE SCALE GENOMIC DNA]</scope>
</reference>
<feature type="transmembrane region" description="Helical" evidence="7">
    <location>
        <begin position="352"/>
        <end position="376"/>
    </location>
</feature>
<keyword evidence="3 7" id="KW-0812">Transmembrane</keyword>
<evidence type="ECO:0008006" key="12">
    <source>
        <dbReference type="Google" id="ProtNLM"/>
    </source>
</evidence>
<comment type="similarity">
    <text evidence="6">Belongs to the ABC-4 integral membrane protein family.</text>
</comment>
<dbReference type="GO" id="GO:0022857">
    <property type="term" value="F:transmembrane transporter activity"/>
    <property type="evidence" value="ECO:0007669"/>
    <property type="project" value="TreeGrafter"/>
</dbReference>
<evidence type="ECO:0000256" key="5">
    <source>
        <dbReference type="ARBA" id="ARBA00023136"/>
    </source>
</evidence>
<dbReference type="InterPro" id="IPR025857">
    <property type="entry name" value="MacB_PCD"/>
</dbReference>
<dbReference type="Pfam" id="PF12704">
    <property type="entry name" value="MacB_PCD"/>
    <property type="match status" value="1"/>
</dbReference>
<accession>A0A1F6FGE9</accession>
<gene>
    <name evidence="10" type="ORF">A3G90_02610</name>
</gene>
<feature type="transmembrane region" description="Helical" evidence="7">
    <location>
        <begin position="310"/>
        <end position="332"/>
    </location>
</feature>
<evidence type="ECO:0000256" key="1">
    <source>
        <dbReference type="ARBA" id="ARBA00004651"/>
    </source>
</evidence>
<feature type="domain" description="MacB-like periplasmic core" evidence="9">
    <location>
        <begin position="21"/>
        <end position="219"/>
    </location>
</feature>
<dbReference type="GO" id="GO:0005886">
    <property type="term" value="C:plasma membrane"/>
    <property type="evidence" value="ECO:0007669"/>
    <property type="project" value="UniProtKB-SubCell"/>
</dbReference>
<name>A0A1F6FGE9_9BACT</name>
<evidence type="ECO:0000259" key="9">
    <source>
        <dbReference type="Pfam" id="PF12704"/>
    </source>
</evidence>
<keyword evidence="5 7" id="KW-0472">Membrane</keyword>
<dbReference type="PANTHER" id="PTHR30572">
    <property type="entry name" value="MEMBRANE COMPONENT OF TRANSPORTER-RELATED"/>
    <property type="match status" value="1"/>
</dbReference>
<dbReference type="InterPro" id="IPR003838">
    <property type="entry name" value="ABC3_permease_C"/>
</dbReference>
<feature type="transmembrane region" description="Helical" evidence="7">
    <location>
        <begin position="21"/>
        <end position="42"/>
    </location>
</feature>
<dbReference type="InterPro" id="IPR050250">
    <property type="entry name" value="Macrolide_Exporter_MacB"/>
</dbReference>
<dbReference type="Proteomes" id="UP000177325">
    <property type="component" value="Unassembled WGS sequence"/>
</dbReference>
<organism evidence="10 11">
    <name type="scientific">Candidatus Kaiserbacteria bacterium RIFCSPLOWO2_12_FULL_45_26</name>
    <dbReference type="NCBI Taxonomy" id="1798525"/>
    <lineage>
        <taxon>Bacteria</taxon>
        <taxon>Candidatus Kaiseribacteriota</taxon>
    </lineage>
</organism>
<keyword evidence="2" id="KW-1003">Cell membrane</keyword>
<evidence type="ECO:0000256" key="4">
    <source>
        <dbReference type="ARBA" id="ARBA00022989"/>
    </source>
</evidence>
<evidence type="ECO:0000313" key="10">
    <source>
        <dbReference type="EMBL" id="OGG84936.1"/>
    </source>
</evidence>
<evidence type="ECO:0000313" key="11">
    <source>
        <dbReference type="Proteomes" id="UP000177325"/>
    </source>
</evidence>
<protein>
    <recommendedName>
        <fullName evidence="12">ABC transporter permease</fullName>
    </recommendedName>
</protein>